<keyword evidence="3" id="KW-0813">Transport</keyword>
<keyword evidence="7" id="KW-1278">Translocase</keyword>
<dbReference type="InterPro" id="IPR003439">
    <property type="entry name" value="ABC_transporter-like_ATP-bd"/>
</dbReference>
<evidence type="ECO:0000256" key="8">
    <source>
        <dbReference type="ARBA" id="ARBA00023136"/>
    </source>
</evidence>
<dbReference type="FunFam" id="3.40.50.300:FF:000224">
    <property type="entry name" value="Energy-coupling factor transporter ATP-binding protein EcfA"/>
    <property type="match status" value="1"/>
</dbReference>
<proteinExistence type="inferred from homology"/>
<feature type="domain" description="ABC transporter" evidence="9">
    <location>
        <begin position="23"/>
        <end position="257"/>
    </location>
</feature>
<dbReference type="SMART" id="SM00382">
    <property type="entry name" value="AAA"/>
    <property type="match status" value="1"/>
</dbReference>
<dbReference type="NCBIfam" id="TIGR04520">
    <property type="entry name" value="ECF_ATPase_1"/>
    <property type="match status" value="1"/>
</dbReference>
<keyword evidence="6 10" id="KW-0067">ATP-binding</keyword>
<evidence type="ECO:0000256" key="4">
    <source>
        <dbReference type="ARBA" id="ARBA00022475"/>
    </source>
</evidence>
<dbReference type="EMBL" id="OBQF01000003">
    <property type="protein sequence ID" value="SOC42272.1"/>
    <property type="molecule type" value="Genomic_DNA"/>
</dbReference>
<dbReference type="InterPro" id="IPR050095">
    <property type="entry name" value="ECF_ABC_transporter_ATP-bd"/>
</dbReference>
<dbReference type="GO" id="GO:0016887">
    <property type="term" value="F:ATP hydrolysis activity"/>
    <property type="evidence" value="ECO:0007669"/>
    <property type="project" value="InterPro"/>
</dbReference>
<dbReference type="PROSITE" id="PS50893">
    <property type="entry name" value="ABC_TRANSPORTER_2"/>
    <property type="match status" value="1"/>
</dbReference>
<evidence type="ECO:0000256" key="7">
    <source>
        <dbReference type="ARBA" id="ARBA00022967"/>
    </source>
</evidence>
<gene>
    <name evidence="10" type="ORF">SAMN05878391_1600</name>
</gene>
<evidence type="ECO:0000259" key="9">
    <source>
        <dbReference type="PROSITE" id="PS50893"/>
    </source>
</evidence>
<dbReference type="PANTHER" id="PTHR43553">
    <property type="entry name" value="HEAVY METAL TRANSPORTER"/>
    <property type="match status" value="1"/>
</dbReference>
<dbReference type="InterPro" id="IPR017871">
    <property type="entry name" value="ABC_transporter-like_CS"/>
</dbReference>
<comment type="similarity">
    <text evidence="2">Belongs to the ABC transporter superfamily.</text>
</comment>
<dbReference type="InterPro" id="IPR015856">
    <property type="entry name" value="ABC_transpr_CbiO/EcfA_su"/>
</dbReference>
<dbReference type="GO" id="GO:0043190">
    <property type="term" value="C:ATP-binding cassette (ABC) transporter complex"/>
    <property type="evidence" value="ECO:0007669"/>
    <property type="project" value="TreeGrafter"/>
</dbReference>
<protein>
    <submittedName>
        <fullName evidence="10">Energy-coupling factor transport system ATP-binding protein</fullName>
    </submittedName>
</protein>
<evidence type="ECO:0000256" key="2">
    <source>
        <dbReference type="ARBA" id="ARBA00005417"/>
    </source>
</evidence>
<keyword evidence="4" id="KW-1003">Cell membrane</keyword>
<dbReference type="NCBIfam" id="NF010167">
    <property type="entry name" value="PRK13648.1"/>
    <property type="match status" value="1"/>
</dbReference>
<organism evidence="10 11">
    <name type="scientific">Salinicoccus kekensis</name>
    <dbReference type="NCBI Taxonomy" id="714307"/>
    <lineage>
        <taxon>Bacteria</taxon>
        <taxon>Bacillati</taxon>
        <taxon>Bacillota</taxon>
        <taxon>Bacilli</taxon>
        <taxon>Bacillales</taxon>
        <taxon>Staphylococcaceae</taxon>
        <taxon>Salinicoccus</taxon>
    </lineage>
</organism>
<dbReference type="PROSITE" id="PS00211">
    <property type="entry name" value="ABC_TRANSPORTER_1"/>
    <property type="match status" value="1"/>
</dbReference>
<dbReference type="Pfam" id="PF00005">
    <property type="entry name" value="ABC_tran"/>
    <property type="match status" value="1"/>
</dbReference>
<dbReference type="GO" id="GO:0042626">
    <property type="term" value="F:ATPase-coupled transmembrane transporter activity"/>
    <property type="evidence" value="ECO:0007669"/>
    <property type="project" value="TreeGrafter"/>
</dbReference>
<sequence>MIARLYAGYALFFTYKMVVEHMIKIDNLTYRYQADGPTALDEISLSFNKGDWVSVIGHNGSGKSTLVKILMGILEGYTGEITVDGEALTPDNIQDFRERFAIVFQNPDNQFVGATVEDDVAFGLENQGLPREVMIERTEKALSAVNMLAYRRHAPARLSGGQKQRVAIAGALAMEPEVLILDEATSMLDPEGRNDILAILDEIHKTRTTTLIYITHDLSEIEKSDYAVIMKDGRVINEGSIEHIFSDTDILIESRLVLPYQMQISRALLDGRYVTHDELVARL</sequence>
<evidence type="ECO:0000256" key="6">
    <source>
        <dbReference type="ARBA" id="ARBA00022840"/>
    </source>
</evidence>
<evidence type="ECO:0000313" key="10">
    <source>
        <dbReference type="EMBL" id="SOC42272.1"/>
    </source>
</evidence>
<dbReference type="Proteomes" id="UP000219412">
    <property type="component" value="Unassembled WGS sequence"/>
</dbReference>
<dbReference type="PANTHER" id="PTHR43553:SF24">
    <property type="entry name" value="ENERGY-COUPLING FACTOR TRANSPORTER ATP-BINDING PROTEIN ECFA1"/>
    <property type="match status" value="1"/>
</dbReference>
<keyword evidence="11" id="KW-1185">Reference proteome</keyword>
<evidence type="ECO:0000313" key="11">
    <source>
        <dbReference type="Proteomes" id="UP000219412"/>
    </source>
</evidence>
<dbReference type="SUPFAM" id="SSF52540">
    <property type="entry name" value="P-loop containing nucleoside triphosphate hydrolases"/>
    <property type="match status" value="1"/>
</dbReference>
<dbReference type="AlphaFoldDB" id="A0A285UKC9"/>
<dbReference type="InterPro" id="IPR027417">
    <property type="entry name" value="P-loop_NTPase"/>
</dbReference>
<reference evidence="11" key="1">
    <citation type="submission" date="2017-08" db="EMBL/GenBank/DDBJ databases">
        <authorList>
            <person name="Varghese N."/>
            <person name="Submissions S."/>
        </authorList>
    </citation>
    <scope>NUCLEOTIDE SEQUENCE [LARGE SCALE GENOMIC DNA]</scope>
    <source>
        <strain evidence="11">DSM 23173</strain>
    </source>
</reference>
<accession>A0A285UKC9</accession>
<evidence type="ECO:0000256" key="5">
    <source>
        <dbReference type="ARBA" id="ARBA00022741"/>
    </source>
</evidence>
<evidence type="ECO:0000256" key="1">
    <source>
        <dbReference type="ARBA" id="ARBA00004202"/>
    </source>
</evidence>
<dbReference type="GO" id="GO:0005524">
    <property type="term" value="F:ATP binding"/>
    <property type="evidence" value="ECO:0007669"/>
    <property type="project" value="UniProtKB-KW"/>
</dbReference>
<keyword evidence="8" id="KW-0472">Membrane</keyword>
<comment type="subcellular location">
    <subcellularLocation>
        <location evidence="1">Cell membrane</location>
        <topology evidence="1">Peripheral membrane protein</topology>
    </subcellularLocation>
</comment>
<dbReference type="Gene3D" id="3.40.50.300">
    <property type="entry name" value="P-loop containing nucleotide triphosphate hydrolases"/>
    <property type="match status" value="1"/>
</dbReference>
<name>A0A285UKC9_9STAP</name>
<dbReference type="GO" id="GO:0015087">
    <property type="term" value="F:cobalt ion transmembrane transporter activity"/>
    <property type="evidence" value="ECO:0007669"/>
    <property type="project" value="UniProtKB-ARBA"/>
</dbReference>
<keyword evidence="5" id="KW-0547">Nucleotide-binding</keyword>
<dbReference type="InterPro" id="IPR030947">
    <property type="entry name" value="EcfA_1"/>
</dbReference>
<dbReference type="CDD" id="cd03225">
    <property type="entry name" value="ABC_cobalt_CbiO_domain1"/>
    <property type="match status" value="1"/>
</dbReference>
<dbReference type="InterPro" id="IPR003593">
    <property type="entry name" value="AAA+_ATPase"/>
</dbReference>
<evidence type="ECO:0000256" key="3">
    <source>
        <dbReference type="ARBA" id="ARBA00022448"/>
    </source>
</evidence>